<dbReference type="Proteomes" id="UP000008947">
    <property type="component" value="Unassembled WGS sequence"/>
</dbReference>
<name>J0Q8J1_9HYPH</name>
<reference evidence="1 2" key="1">
    <citation type="submission" date="2012-03" db="EMBL/GenBank/DDBJ databases">
        <title>The Genome Sequence of Bartonella washoensis Sb944nv.</title>
        <authorList>
            <consortium name="The Broad Institute Genome Sequencing Platform"/>
            <consortium name="The Broad Institute Genome Sequencing Center for Infectious Disease"/>
            <person name="Feldgarden M."/>
            <person name="Kirby J."/>
            <person name="Kosoy M."/>
            <person name="Birtles R."/>
            <person name="Probert W.S."/>
            <person name="Chiaraviglio L."/>
            <person name="Young S.K."/>
            <person name="Zeng Q."/>
            <person name="Gargeya S."/>
            <person name="Fitzgerald M."/>
            <person name="Haas B."/>
            <person name="Abouelleil A."/>
            <person name="Alvarado L."/>
            <person name="Arachchi H.M."/>
            <person name="Berlin A."/>
            <person name="Chapman S.B."/>
            <person name="Gearin G."/>
            <person name="Goldberg J."/>
            <person name="Griggs A."/>
            <person name="Gujja S."/>
            <person name="Hansen M."/>
            <person name="Heiman D."/>
            <person name="Howarth C."/>
            <person name="Larimer J."/>
            <person name="Lui A."/>
            <person name="MacDonald P.J.P."/>
            <person name="McCowen C."/>
            <person name="Montmayeur A."/>
            <person name="Murphy C."/>
            <person name="Neiman D."/>
            <person name="Pearson M."/>
            <person name="Priest M."/>
            <person name="Roberts A."/>
            <person name="Saif S."/>
            <person name="Shea T."/>
            <person name="Sisk P."/>
            <person name="Stolte C."/>
            <person name="Sykes S."/>
            <person name="Wortman J."/>
            <person name="Nusbaum C."/>
            <person name="Birren B."/>
        </authorList>
    </citation>
    <scope>NUCLEOTIDE SEQUENCE [LARGE SCALE GENOMIC DNA]</scope>
    <source>
        <strain evidence="1 2">Sb944nv</strain>
    </source>
</reference>
<evidence type="ECO:0000313" key="2">
    <source>
        <dbReference type="Proteomes" id="UP000008947"/>
    </source>
</evidence>
<dbReference type="PATRIC" id="fig|1094563.3.peg.1060"/>
<dbReference type="HOGENOM" id="CLU_1810130_0_0_5"/>
<dbReference type="EMBL" id="AILU01000031">
    <property type="protein sequence ID" value="EJF78969.1"/>
    <property type="molecule type" value="Genomic_DNA"/>
</dbReference>
<feature type="non-terminal residue" evidence="1">
    <location>
        <position position="1"/>
    </location>
</feature>
<accession>J0Q8J1</accession>
<protein>
    <submittedName>
        <fullName evidence="1">Uncharacterized protein</fullName>
    </submittedName>
</protein>
<comment type="caution">
    <text evidence="1">The sequence shown here is derived from an EMBL/GenBank/DDBJ whole genome shotgun (WGS) entry which is preliminary data.</text>
</comment>
<proteinExistence type="predicted"/>
<keyword evidence="2" id="KW-1185">Reference proteome</keyword>
<dbReference type="AlphaFoldDB" id="J0Q8J1"/>
<dbReference type="eggNOG" id="ENOG50313US">
    <property type="taxonomic scope" value="Bacteria"/>
</dbReference>
<organism evidence="1 2">
    <name type="scientific">Candidatus Bartonella washoeensis Sb944nv</name>
    <dbReference type="NCBI Taxonomy" id="1094563"/>
    <lineage>
        <taxon>Bacteria</taxon>
        <taxon>Pseudomonadati</taxon>
        <taxon>Pseudomonadota</taxon>
        <taxon>Alphaproteobacteria</taxon>
        <taxon>Hyphomicrobiales</taxon>
        <taxon>Bartonellaceae</taxon>
        <taxon>Bartonella</taxon>
    </lineage>
</organism>
<evidence type="ECO:0000313" key="1">
    <source>
        <dbReference type="EMBL" id="EJF78969.1"/>
    </source>
</evidence>
<sequence length="142" mass="16680">GCMEAVLTKPVFIKSDEILLVMCRNEKDGIAKSGPFFEESDIIDFIDEADNAVQIFRIEPSTNRCEDISEDLAEFYIKEREQKCFDGIIPHDFVKDSDAYAFFLEQIEKQEYEDKLYGTYEEQHRLTLRDVIPNYPHYTGRF</sequence>
<gene>
    <name evidence="1" type="ORF">MCQ_00935</name>
</gene>